<evidence type="ECO:0000313" key="2">
    <source>
        <dbReference type="Proteomes" id="UP000016660"/>
    </source>
</evidence>
<accession>A0ABN0NUI0</accession>
<dbReference type="EMBL" id="AWUY01000042">
    <property type="protein sequence ID" value="ERJ79661.1"/>
    <property type="molecule type" value="Genomic_DNA"/>
</dbReference>
<sequence length="43" mass="5051">MQREIKSCLTSKLMHNAEIRTIAKPLPLLRRETHKMLILSYSV</sequence>
<protein>
    <submittedName>
        <fullName evidence="1">Uncharacterized protein</fullName>
    </submittedName>
</protein>
<organism evidence="1 2">
    <name type="scientific">Prevotella disiens JCM 6334 = ATCC 29426</name>
    <dbReference type="NCBI Taxonomy" id="1235811"/>
    <lineage>
        <taxon>Bacteria</taxon>
        <taxon>Pseudomonadati</taxon>
        <taxon>Bacteroidota</taxon>
        <taxon>Bacteroidia</taxon>
        <taxon>Bacteroidales</taxon>
        <taxon>Prevotellaceae</taxon>
        <taxon>Prevotella</taxon>
    </lineage>
</organism>
<dbReference type="Proteomes" id="UP000016660">
    <property type="component" value="Unassembled WGS sequence"/>
</dbReference>
<keyword evidence="2" id="KW-1185">Reference proteome</keyword>
<evidence type="ECO:0000313" key="1">
    <source>
        <dbReference type="EMBL" id="ERJ79661.1"/>
    </source>
</evidence>
<gene>
    <name evidence="1" type="ORF">HMPREF0653_00581</name>
</gene>
<proteinExistence type="predicted"/>
<comment type="caution">
    <text evidence="1">The sequence shown here is derived from an EMBL/GenBank/DDBJ whole genome shotgun (WGS) entry which is preliminary data.</text>
</comment>
<name>A0ABN0NUI0_9BACT</name>
<reference evidence="1 2" key="1">
    <citation type="submission" date="2013-06" db="EMBL/GenBank/DDBJ databases">
        <authorList>
            <person name="Weinstock G."/>
            <person name="Sodergren E."/>
            <person name="Lobos E.A."/>
            <person name="Fulton L."/>
            <person name="Fulton R."/>
            <person name="Courtney L."/>
            <person name="Fronick C."/>
            <person name="O'Laughlin M."/>
            <person name="Godfrey J."/>
            <person name="Wilson R.M."/>
            <person name="Miner T."/>
            <person name="Farmer C."/>
            <person name="Delehaunty K."/>
            <person name="Cordes M."/>
            <person name="Minx P."/>
            <person name="Tomlinson C."/>
            <person name="Chen J."/>
            <person name="Wollam A."/>
            <person name="Pepin K.H."/>
            <person name="Bhonagiri V."/>
            <person name="Zhang X."/>
            <person name="Warren W."/>
            <person name="Mitreva M."/>
            <person name="Mardis E.R."/>
            <person name="Wilson R.K."/>
        </authorList>
    </citation>
    <scope>NUCLEOTIDE SEQUENCE [LARGE SCALE GENOMIC DNA]</scope>
    <source>
        <strain evidence="1 2">ATCC 29426</strain>
    </source>
</reference>